<dbReference type="InterPro" id="IPR003806">
    <property type="entry name" value="ATP-grasp_PylC-type"/>
</dbReference>
<proteinExistence type="predicted"/>
<name>A0ABQ4CUJ9_9ACTN</name>
<keyword evidence="4" id="KW-1185">Reference proteome</keyword>
<dbReference type="EMBL" id="BONE01000037">
    <property type="protein sequence ID" value="GIF74976.1"/>
    <property type="molecule type" value="Genomic_DNA"/>
</dbReference>
<organism evidence="3 4">
    <name type="scientific">Asanoa siamensis</name>
    <dbReference type="NCBI Taxonomy" id="926357"/>
    <lineage>
        <taxon>Bacteria</taxon>
        <taxon>Bacillati</taxon>
        <taxon>Actinomycetota</taxon>
        <taxon>Actinomycetes</taxon>
        <taxon>Micromonosporales</taxon>
        <taxon>Micromonosporaceae</taxon>
        <taxon>Asanoa</taxon>
    </lineage>
</organism>
<dbReference type="Pfam" id="PF02655">
    <property type="entry name" value="ATP-grasp_3"/>
    <property type="match status" value="1"/>
</dbReference>
<dbReference type="Gene3D" id="3.30.470.20">
    <property type="entry name" value="ATP-grasp fold, B domain"/>
    <property type="match status" value="1"/>
</dbReference>
<evidence type="ECO:0000259" key="2">
    <source>
        <dbReference type="Pfam" id="PF02655"/>
    </source>
</evidence>
<dbReference type="Gene3D" id="3.40.50.20">
    <property type="match status" value="1"/>
</dbReference>
<gene>
    <name evidence="3" type="ORF">Asi02nite_44940</name>
</gene>
<evidence type="ECO:0000313" key="4">
    <source>
        <dbReference type="Proteomes" id="UP000604117"/>
    </source>
</evidence>
<dbReference type="SUPFAM" id="SSF51735">
    <property type="entry name" value="NAD(P)-binding Rossmann-fold domains"/>
    <property type="match status" value="1"/>
</dbReference>
<comment type="caution">
    <text evidence="3">The sequence shown here is derived from an EMBL/GenBank/DDBJ whole genome shotgun (WGS) entry which is preliminary data.</text>
</comment>
<dbReference type="SUPFAM" id="SSF56059">
    <property type="entry name" value="Glutathione synthetase ATP-binding domain-like"/>
    <property type="match status" value="1"/>
</dbReference>
<feature type="region of interest" description="Disordered" evidence="1">
    <location>
        <begin position="137"/>
        <end position="164"/>
    </location>
</feature>
<accession>A0ABQ4CUJ9</accession>
<sequence>MRRFLVTGAGGPAGKALLAALAERGYPATGVDAAPDGAGVDTVPFADHPCFLAEVLRAAARHRAGIVVPTVSEELPPLAAAAQGRRHAPWIVVGTPPAVAAAADKWRTARLLDLAGVPVPRTLLAGWPEPDRLGVPYLSKPRRGRGGRGVRLHGTPGAGPPPTDDDHVLQEYAPGAEYAVDLYGDAVVVLRKTLLRQGLVGNAVTVTREEAPDVADVARAASVPTWSTTWSPCSPCRRCSSWPCPRPSP</sequence>
<protein>
    <recommendedName>
        <fullName evidence="2">ATP-grasp fold PylC-type domain-containing protein</fullName>
    </recommendedName>
</protein>
<reference evidence="3 4" key="1">
    <citation type="submission" date="2021-01" db="EMBL/GenBank/DDBJ databases">
        <title>Whole genome shotgun sequence of Asanoa siamensis NBRC 107932.</title>
        <authorList>
            <person name="Komaki H."/>
            <person name="Tamura T."/>
        </authorList>
    </citation>
    <scope>NUCLEOTIDE SEQUENCE [LARGE SCALE GENOMIC DNA]</scope>
    <source>
        <strain evidence="3 4">NBRC 107932</strain>
    </source>
</reference>
<evidence type="ECO:0000313" key="3">
    <source>
        <dbReference type="EMBL" id="GIF74976.1"/>
    </source>
</evidence>
<dbReference type="Proteomes" id="UP000604117">
    <property type="component" value="Unassembled WGS sequence"/>
</dbReference>
<dbReference type="InterPro" id="IPR036291">
    <property type="entry name" value="NAD(P)-bd_dom_sf"/>
</dbReference>
<dbReference type="RefSeq" id="WP_203715860.1">
    <property type="nucleotide sequence ID" value="NZ_BONE01000037.1"/>
</dbReference>
<feature type="domain" description="ATP-grasp fold PylC-type" evidence="2">
    <location>
        <begin position="102"/>
        <end position="219"/>
    </location>
</feature>
<evidence type="ECO:0000256" key="1">
    <source>
        <dbReference type="SAM" id="MobiDB-lite"/>
    </source>
</evidence>
<feature type="compositionally biased region" description="Basic residues" evidence="1">
    <location>
        <begin position="140"/>
        <end position="151"/>
    </location>
</feature>